<evidence type="ECO:0000256" key="2">
    <source>
        <dbReference type="RuleBase" id="RU003476"/>
    </source>
</evidence>
<dbReference type="Pfam" id="PF00293">
    <property type="entry name" value="NUDIX"/>
    <property type="match status" value="1"/>
</dbReference>
<dbReference type="InterPro" id="IPR051325">
    <property type="entry name" value="Nudix_hydrolase_domain"/>
</dbReference>
<dbReference type="Gene3D" id="3.90.79.10">
    <property type="entry name" value="Nucleoside Triphosphate Pyrophosphohydrolase"/>
    <property type="match status" value="1"/>
</dbReference>
<dbReference type="PROSITE" id="PS51462">
    <property type="entry name" value="NUDIX"/>
    <property type="match status" value="1"/>
</dbReference>
<dbReference type="AlphaFoldDB" id="A0A7C1DM14"/>
<feature type="domain" description="Nudix hydrolase" evidence="3">
    <location>
        <begin position="6"/>
        <end position="142"/>
    </location>
</feature>
<protein>
    <submittedName>
        <fullName evidence="4">NUDIX domain-containing protein</fullName>
    </submittedName>
</protein>
<dbReference type="PANTHER" id="PTHR21340:SF0">
    <property type="entry name" value="BIS(5'-NUCLEOSYL)-TETRAPHOSPHATASE [ASYMMETRICAL]"/>
    <property type="match status" value="1"/>
</dbReference>
<dbReference type="PROSITE" id="PS00893">
    <property type="entry name" value="NUDIX_BOX"/>
    <property type="match status" value="1"/>
</dbReference>
<comment type="caution">
    <text evidence="4">The sequence shown here is derived from an EMBL/GenBank/DDBJ whole genome shotgun (WGS) entry which is preliminary data.</text>
</comment>
<evidence type="ECO:0000259" key="3">
    <source>
        <dbReference type="PROSITE" id="PS51462"/>
    </source>
</evidence>
<dbReference type="Proteomes" id="UP000886066">
    <property type="component" value="Unassembled WGS sequence"/>
</dbReference>
<dbReference type="EMBL" id="DSDM01000008">
    <property type="protein sequence ID" value="HDQ88543.1"/>
    <property type="molecule type" value="Genomic_DNA"/>
</dbReference>
<dbReference type="InterPro" id="IPR020476">
    <property type="entry name" value="Nudix_hydrolase"/>
</dbReference>
<name>A0A7C1DM14_UNCKA</name>
<keyword evidence="1 2" id="KW-0378">Hydrolase</keyword>
<dbReference type="GO" id="GO:0006754">
    <property type="term" value="P:ATP biosynthetic process"/>
    <property type="evidence" value="ECO:0007669"/>
    <property type="project" value="TreeGrafter"/>
</dbReference>
<dbReference type="GO" id="GO:0006167">
    <property type="term" value="P:AMP biosynthetic process"/>
    <property type="evidence" value="ECO:0007669"/>
    <property type="project" value="TreeGrafter"/>
</dbReference>
<evidence type="ECO:0000256" key="1">
    <source>
        <dbReference type="ARBA" id="ARBA00022801"/>
    </source>
</evidence>
<gene>
    <name evidence="4" type="ORF">ENN92_00115</name>
</gene>
<dbReference type="InterPro" id="IPR020084">
    <property type="entry name" value="NUDIX_hydrolase_CS"/>
</dbReference>
<organism evidence="4">
    <name type="scientific">candidate division WWE3 bacterium</name>
    <dbReference type="NCBI Taxonomy" id="2053526"/>
    <lineage>
        <taxon>Bacteria</taxon>
        <taxon>Katanobacteria</taxon>
    </lineage>
</organism>
<dbReference type="GO" id="GO:0004081">
    <property type="term" value="F:bis(5'-nucleosyl)-tetraphosphatase (asymmetrical) activity"/>
    <property type="evidence" value="ECO:0007669"/>
    <property type="project" value="TreeGrafter"/>
</dbReference>
<evidence type="ECO:0000313" key="4">
    <source>
        <dbReference type="EMBL" id="HDQ88543.1"/>
    </source>
</evidence>
<dbReference type="InterPro" id="IPR015797">
    <property type="entry name" value="NUDIX_hydrolase-like_dom_sf"/>
</dbReference>
<comment type="similarity">
    <text evidence="2">Belongs to the Nudix hydrolase family.</text>
</comment>
<dbReference type="PANTHER" id="PTHR21340">
    <property type="entry name" value="DIADENOSINE 5,5-P1,P4-TETRAPHOSPHATE PYROPHOSPHOHYDROLASE MUTT"/>
    <property type="match status" value="1"/>
</dbReference>
<proteinExistence type="inferred from homology"/>
<accession>A0A7C1DM14</accession>
<reference evidence="4" key="1">
    <citation type="journal article" date="2020" name="mSystems">
        <title>Genome- and Community-Level Interaction Insights into Carbon Utilization and Element Cycling Functions of Hydrothermarchaeota in Hydrothermal Sediment.</title>
        <authorList>
            <person name="Zhou Z."/>
            <person name="Liu Y."/>
            <person name="Xu W."/>
            <person name="Pan J."/>
            <person name="Luo Z.H."/>
            <person name="Li M."/>
        </authorList>
    </citation>
    <scope>NUCLEOTIDE SEQUENCE [LARGE SCALE GENOMIC DNA]</scope>
    <source>
        <strain evidence="4">SpSt-1219</strain>
    </source>
</reference>
<dbReference type="SUPFAM" id="SSF55811">
    <property type="entry name" value="Nudix"/>
    <property type="match status" value="1"/>
</dbReference>
<dbReference type="PRINTS" id="PR00502">
    <property type="entry name" value="NUDIXFAMILY"/>
</dbReference>
<dbReference type="InterPro" id="IPR000086">
    <property type="entry name" value="NUDIX_hydrolase_dom"/>
</dbReference>
<sequence>MNRPIKDHVSAGGLLLNKNNTHAYLIYKKSREQWQLPKGHQKEGETLEETALREIYEETGYKNIQLVGDINTQIEYDFELEREPEYSHHKIVYFFLAKLTNDYREENTQDKGENLGGDWVSLGKVVQNLSHAEEKNAAEKLLGKTNN</sequence>